<dbReference type="EMBL" id="CAEZYC010000107">
    <property type="protein sequence ID" value="CAB4718794.1"/>
    <property type="molecule type" value="Genomic_DNA"/>
</dbReference>
<feature type="transmembrane region" description="Helical" evidence="1">
    <location>
        <begin position="59"/>
        <end position="75"/>
    </location>
</feature>
<proteinExistence type="predicted"/>
<organism evidence="2">
    <name type="scientific">freshwater metagenome</name>
    <dbReference type="NCBI Taxonomy" id="449393"/>
    <lineage>
        <taxon>unclassified sequences</taxon>
        <taxon>metagenomes</taxon>
        <taxon>ecological metagenomes</taxon>
    </lineage>
</organism>
<evidence type="ECO:0000313" key="4">
    <source>
        <dbReference type="EMBL" id="CAB4718794.1"/>
    </source>
</evidence>
<reference evidence="2" key="1">
    <citation type="submission" date="2020-05" db="EMBL/GenBank/DDBJ databases">
        <authorList>
            <person name="Chiriac C."/>
            <person name="Salcher M."/>
            <person name="Ghai R."/>
            <person name="Kavagutti S V."/>
        </authorList>
    </citation>
    <scope>NUCLEOTIDE SEQUENCE</scope>
</reference>
<dbReference type="Pfam" id="PF14017">
    <property type="entry name" value="DUF4233"/>
    <property type="match status" value="1"/>
</dbReference>
<keyword evidence="1" id="KW-1133">Transmembrane helix</keyword>
<evidence type="ECO:0000313" key="8">
    <source>
        <dbReference type="EMBL" id="CAB5030000.1"/>
    </source>
</evidence>
<dbReference type="EMBL" id="CAFAAO010000036">
    <property type="protein sequence ID" value="CAB4815763.1"/>
    <property type="molecule type" value="Genomic_DNA"/>
</dbReference>
<name>A0A6J5ZM62_9ZZZZ</name>
<evidence type="ECO:0000313" key="5">
    <source>
        <dbReference type="EMBL" id="CAB4744445.1"/>
    </source>
</evidence>
<protein>
    <submittedName>
        <fullName evidence="2">Unannotated protein</fullName>
    </submittedName>
</protein>
<keyword evidence="1" id="KW-0812">Transmembrane</keyword>
<dbReference type="EMBL" id="CAFBIX010000035">
    <property type="protein sequence ID" value="CAB4848860.1"/>
    <property type="molecule type" value="Genomic_DNA"/>
</dbReference>
<gene>
    <name evidence="4" type="ORF">UFOPK2648_01307</name>
    <name evidence="5" type="ORF">UFOPK2824_00360</name>
    <name evidence="6" type="ORF">UFOPK3037_01659</name>
    <name evidence="7" type="ORF">UFOPK3278_00908</name>
    <name evidence="2" type="ORF">UFOPK3406_01090</name>
    <name evidence="3" type="ORF">UFOPK3925_01628</name>
    <name evidence="8" type="ORF">UFOPK4097_01549</name>
</gene>
<feature type="transmembrane region" description="Helical" evidence="1">
    <location>
        <begin position="7"/>
        <end position="29"/>
    </location>
</feature>
<dbReference type="InterPro" id="IPR025327">
    <property type="entry name" value="DUF4233"/>
</dbReference>
<evidence type="ECO:0000313" key="7">
    <source>
        <dbReference type="EMBL" id="CAB4848860.1"/>
    </source>
</evidence>
<evidence type="ECO:0000313" key="2">
    <source>
        <dbReference type="EMBL" id="CAB4342069.1"/>
    </source>
</evidence>
<feature type="transmembrane region" description="Helical" evidence="1">
    <location>
        <begin position="81"/>
        <end position="98"/>
    </location>
</feature>
<dbReference type="EMBL" id="CAEZZD010000035">
    <property type="protein sequence ID" value="CAB4744445.1"/>
    <property type="molecule type" value="Genomic_DNA"/>
</dbReference>
<keyword evidence="1" id="KW-0472">Membrane</keyword>
<sequence>MKVMGSAILFFEAIVIGLSIPISIVVYGVDKSTTLWVTFLLMVLCIVAIGGVRHDRRGAITTGIVVQLIIIGAGFAVRPMLFPGVLFLLIWALAIALSKKVDEAKAARETL</sequence>
<evidence type="ECO:0000313" key="6">
    <source>
        <dbReference type="EMBL" id="CAB4815763.1"/>
    </source>
</evidence>
<feature type="transmembrane region" description="Helical" evidence="1">
    <location>
        <begin position="35"/>
        <end position="52"/>
    </location>
</feature>
<accession>A0A6J5ZM62</accession>
<evidence type="ECO:0000256" key="1">
    <source>
        <dbReference type="SAM" id="Phobius"/>
    </source>
</evidence>
<dbReference type="EMBL" id="CAESAD010000022">
    <property type="protein sequence ID" value="CAB4345623.1"/>
    <property type="molecule type" value="Genomic_DNA"/>
</dbReference>
<dbReference type="AlphaFoldDB" id="A0A6J5ZM62"/>
<dbReference type="EMBL" id="CAFBPK010000039">
    <property type="protein sequence ID" value="CAB5030000.1"/>
    <property type="molecule type" value="Genomic_DNA"/>
</dbReference>
<evidence type="ECO:0000313" key="3">
    <source>
        <dbReference type="EMBL" id="CAB4345623.1"/>
    </source>
</evidence>
<dbReference type="EMBL" id="CAESAI010000029">
    <property type="protein sequence ID" value="CAB4342069.1"/>
    <property type="molecule type" value="Genomic_DNA"/>
</dbReference>